<evidence type="ECO:0000313" key="4">
    <source>
        <dbReference type="Proteomes" id="UP000232149"/>
    </source>
</evidence>
<dbReference type="InterPro" id="IPR000825">
    <property type="entry name" value="SUF_FeS_clus_asmbl_SufBD_core"/>
</dbReference>
<comment type="caution">
    <text evidence="2">The sequence shown here is derived from an EMBL/GenBank/DDBJ whole genome shotgun (WGS) entry which is preliminary data.</text>
</comment>
<sequence length="411" mass="46556">MTGSLRNPEIENKVSLETQFANLLSKSKEPQELQNFRKKVFSKFSSLSIPRTENESWRKVPLSNFHPEEFSDFPDENAVSIRAPKEVKVIGSENLSDKELEYFLNTLENTFQKQNEEWFTLLSLSSFTHGIYLEVGADQILTEEIEIKFRLEKEARILPLVVANFGNHSKAFLAERYECAEEEDFKFFQGLTILRSGAGTKLSYAGIESFGSSIFHFQNLFSDQKEDSDVKIAKVTPGGYKGKNILQVELSGKGARARVLGLAPMAEREFQDSEVKIVHKESHTESSILYRGAFRDKAHHIFTGNLQIPNTCKDVNAIQINNNLLLDRTARAESIPKLEVYAENVKCEHGATVGEIDEDQLFYLASRGIDEDEARRMIVDGFLGQVIGEIESETIREELFALIARKVEGEL</sequence>
<dbReference type="RefSeq" id="WP_100784926.1">
    <property type="nucleotide sequence ID" value="NZ_NPDU01000013.1"/>
</dbReference>
<reference evidence="4 5" key="1">
    <citation type="submission" date="2017-07" db="EMBL/GenBank/DDBJ databases">
        <title>Leptospira spp. isolated from tropical soils.</title>
        <authorList>
            <person name="Thibeaux R."/>
            <person name="Iraola G."/>
            <person name="Ferres I."/>
            <person name="Bierque E."/>
            <person name="Girault D."/>
            <person name="Soupe-Gilbert M.-E."/>
            <person name="Picardeau M."/>
            <person name="Goarant C."/>
        </authorList>
    </citation>
    <scope>NUCLEOTIDE SEQUENCE [LARGE SCALE GENOMIC DNA]</scope>
    <source>
        <strain evidence="2 5">FH2-B-C1</strain>
        <strain evidence="3 4">FH2-B-D1</strain>
    </source>
</reference>
<dbReference type="InterPro" id="IPR037284">
    <property type="entry name" value="SUF_FeS_clus_asmbl_SufBD_sf"/>
</dbReference>
<evidence type="ECO:0000313" key="2">
    <source>
        <dbReference type="EMBL" id="PJZ54152.1"/>
    </source>
</evidence>
<dbReference type="Pfam" id="PF01458">
    <property type="entry name" value="SUFBD_core"/>
    <property type="match status" value="1"/>
</dbReference>
<dbReference type="AlphaFoldDB" id="A0A2M9YRI9"/>
<organism evidence="2 5">
    <name type="scientific">Leptospira adleri</name>
    <dbReference type="NCBI Taxonomy" id="2023186"/>
    <lineage>
        <taxon>Bacteria</taxon>
        <taxon>Pseudomonadati</taxon>
        <taxon>Spirochaetota</taxon>
        <taxon>Spirochaetia</taxon>
        <taxon>Leptospirales</taxon>
        <taxon>Leptospiraceae</taxon>
        <taxon>Leptospira</taxon>
    </lineage>
</organism>
<evidence type="ECO:0000313" key="3">
    <source>
        <dbReference type="EMBL" id="PJZ62668.1"/>
    </source>
</evidence>
<dbReference type="SUPFAM" id="SSF101960">
    <property type="entry name" value="Stabilizer of iron transporter SufD"/>
    <property type="match status" value="1"/>
</dbReference>
<protein>
    <submittedName>
        <fullName evidence="2">Fe-S cluster assembly protein SufD</fullName>
    </submittedName>
</protein>
<dbReference type="PANTHER" id="PTHR43575:SF1">
    <property type="entry name" value="PROTEIN ABCI7, CHLOROPLASTIC"/>
    <property type="match status" value="1"/>
</dbReference>
<dbReference type="NCBIfam" id="TIGR01981">
    <property type="entry name" value="sufD"/>
    <property type="match status" value="1"/>
</dbReference>
<dbReference type="EMBL" id="NPDU01000013">
    <property type="protein sequence ID" value="PJZ62668.1"/>
    <property type="molecule type" value="Genomic_DNA"/>
</dbReference>
<accession>A0A2M9YRI9</accession>
<dbReference type="PANTHER" id="PTHR43575">
    <property type="entry name" value="PROTEIN ABCI7, CHLOROPLASTIC"/>
    <property type="match status" value="1"/>
</dbReference>
<dbReference type="InterPro" id="IPR011542">
    <property type="entry name" value="SUF_FeS_clus_asmbl_SufD"/>
</dbReference>
<feature type="domain" description="SUF system FeS cluster assembly SufBD core" evidence="1">
    <location>
        <begin position="160"/>
        <end position="382"/>
    </location>
</feature>
<dbReference type="Proteomes" id="UP000232149">
    <property type="component" value="Unassembled WGS sequence"/>
</dbReference>
<dbReference type="GO" id="GO:0016226">
    <property type="term" value="P:iron-sulfur cluster assembly"/>
    <property type="evidence" value="ECO:0007669"/>
    <property type="project" value="InterPro"/>
</dbReference>
<proteinExistence type="predicted"/>
<keyword evidence="4" id="KW-1185">Reference proteome</keyword>
<dbReference type="InterPro" id="IPR055346">
    <property type="entry name" value="Fe-S_cluster_assembly_SufBD"/>
</dbReference>
<gene>
    <name evidence="2" type="primary">sufD</name>
    <name evidence="3" type="ORF">CH376_06720</name>
    <name evidence="2" type="ORF">CH380_06480</name>
</gene>
<evidence type="ECO:0000259" key="1">
    <source>
        <dbReference type="Pfam" id="PF01458"/>
    </source>
</evidence>
<dbReference type="Proteomes" id="UP000232188">
    <property type="component" value="Unassembled WGS sequence"/>
</dbReference>
<evidence type="ECO:0000313" key="5">
    <source>
        <dbReference type="Proteomes" id="UP000232188"/>
    </source>
</evidence>
<name>A0A2M9YRI9_9LEPT</name>
<dbReference type="EMBL" id="NPDV01000004">
    <property type="protein sequence ID" value="PJZ54152.1"/>
    <property type="molecule type" value="Genomic_DNA"/>
</dbReference>